<evidence type="ECO:0000313" key="2">
    <source>
        <dbReference type="EMBL" id="KAK0652447.1"/>
    </source>
</evidence>
<name>A0AA40CVS5_9PEZI</name>
<accession>A0AA40CVS5</accession>
<evidence type="ECO:0000313" key="3">
    <source>
        <dbReference type="Proteomes" id="UP001174936"/>
    </source>
</evidence>
<keyword evidence="3" id="KW-1185">Reference proteome</keyword>
<dbReference type="EMBL" id="JAULSV010000002">
    <property type="protein sequence ID" value="KAK0652447.1"/>
    <property type="molecule type" value="Genomic_DNA"/>
</dbReference>
<dbReference type="AlphaFoldDB" id="A0AA40CVS5"/>
<proteinExistence type="predicted"/>
<feature type="region of interest" description="Disordered" evidence="1">
    <location>
        <begin position="1"/>
        <end position="30"/>
    </location>
</feature>
<comment type="caution">
    <text evidence="2">The sequence shown here is derived from an EMBL/GenBank/DDBJ whole genome shotgun (WGS) entry which is preliminary data.</text>
</comment>
<sequence length="823" mass="92774">MAHSSPDRKRQRRDSPAHSVSNQTQAPNAPLFSVPSARWCSIAGHGTQQPNVTWDESKIKCLLTEEEQSDAVLMQSLVDGSNLDLASKFHPLIFDAHSGTESATLRSLPFFRKLVSGDRGVLDDYRSWSKEKKRIVALGVRDLYLAAVAGLLVEGEKGLLRNLVDVVEEPSPGGYATVEGMTVSFHPSASFRMIKFVEDLNSKLDPEWGPYFAQVLDIPRLYAVFVDQAELSFHNFENIIPLDRWMEAKLPQEPQKEGVVLEIADIKDVEPGQDVWTVKLRGASVELLKELATLDLFVAPLNKATRGGERFIFHSAILSKALTSTISSSGLLPRLAGGSIPSSDFAFVNYVFRCNRFTPGDAKFAAHRDTPYYDAARSQVSKYTLLIYLSSGRNPGGALEVNGTNLTDIDEFTCVIFDQRHEHEGRPFVDTDKIFLRTELVFNDKELSADPKIASLFSEACYMTGQSVFGEELASYAHECFERANSLHWAVEKQASEPPVYLYKQYLGFKFLTNGYDYWFANGASKSTRVRDCAVIAVMDYLNCKIGDLGPFRSLCRSTTIREDITSTADAFRLMHSPESTPDHHASATKLRHLDEYTIQSLFKTQSDTPFTKRPRPEWIDEEDDSDPEEGCCPFHCWMTFDAWESKEVAKHYAKCRKFTRNKLFGTPLVFLGEEMVINEKQIEVRGDKILFHVSNPEKESTRFNFAACWGDSAVGAEVYVDVDREVPAPKLLVPPITFHEYEGQGCHLTMDFFRNDWMVRVNDDRKIAVPVITNDVSDEFGEEDIGGPFWEKVKELAGGVEEEFLGSYWDWSSEGEMTDDEE</sequence>
<organism evidence="2 3">
    <name type="scientific">Cercophora newfieldiana</name>
    <dbReference type="NCBI Taxonomy" id="92897"/>
    <lineage>
        <taxon>Eukaryota</taxon>
        <taxon>Fungi</taxon>
        <taxon>Dikarya</taxon>
        <taxon>Ascomycota</taxon>
        <taxon>Pezizomycotina</taxon>
        <taxon>Sordariomycetes</taxon>
        <taxon>Sordariomycetidae</taxon>
        <taxon>Sordariales</taxon>
        <taxon>Lasiosphaeriaceae</taxon>
        <taxon>Cercophora</taxon>
    </lineage>
</organism>
<reference evidence="2" key="1">
    <citation type="submission" date="2023-06" db="EMBL/GenBank/DDBJ databases">
        <title>Genome-scale phylogeny and comparative genomics of the fungal order Sordariales.</title>
        <authorList>
            <consortium name="Lawrence Berkeley National Laboratory"/>
            <person name="Hensen N."/>
            <person name="Bonometti L."/>
            <person name="Westerberg I."/>
            <person name="Brannstrom I.O."/>
            <person name="Guillou S."/>
            <person name="Cros-Aarteil S."/>
            <person name="Calhoun S."/>
            <person name="Haridas S."/>
            <person name="Kuo A."/>
            <person name="Mondo S."/>
            <person name="Pangilinan J."/>
            <person name="Riley R."/>
            <person name="Labutti K."/>
            <person name="Andreopoulos B."/>
            <person name="Lipzen A."/>
            <person name="Chen C."/>
            <person name="Yanf M."/>
            <person name="Daum C."/>
            <person name="Ng V."/>
            <person name="Clum A."/>
            <person name="Steindorff A."/>
            <person name="Ohm R."/>
            <person name="Martin F."/>
            <person name="Silar P."/>
            <person name="Natvig D."/>
            <person name="Lalanne C."/>
            <person name="Gautier V."/>
            <person name="Ament-Velasquez S.L."/>
            <person name="Kruys A."/>
            <person name="Hutchinson M.I."/>
            <person name="Powell A.J."/>
            <person name="Barry K."/>
            <person name="Miller A.N."/>
            <person name="Grigoriev I.V."/>
            <person name="Debuchy R."/>
            <person name="Gladieux P."/>
            <person name="Thoren M.H."/>
            <person name="Johannesson H."/>
        </authorList>
    </citation>
    <scope>NUCLEOTIDE SEQUENCE</scope>
    <source>
        <strain evidence="2">SMH2532-1</strain>
    </source>
</reference>
<protein>
    <submittedName>
        <fullName evidence="2">Uncharacterized protein</fullName>
    </submittedName>
</protein>
<dbReference type="Proteomes" id="UP001174936">
    <property type="component" value="Unassembled WGS sequence"/>
</dbReference>
<evidence type="ECO:0000256" key="1">
    <source>
        <dbReference type="SAM" id="MobiDB-lite"/>
    </source>
</evidence>
<gene>
    <name evidence="2" type="ORF">B0T16DRAFT_387706</name>
</gene>
<feature type="compositionally biased region" description="Basic and acidic residues" evidence="1">
    <location>
        <begin position="1"/>
        <end position="16"/>
    </location>
</feature>
<feature type="compositionally biased region" description="Polar residues" evidence="1">
    <location>
        <begin position="18"/>
        <end position="27"/>
    </location>
</feature>